<dbReference type="AlphaFoldDB" id="A0AAW1ATN3"/>
<dbReference type="SUPFAM" id="SSF46689">
    <property type="entry name" value="Homeodomain-like"/>
    <property type="match status" value="1"/>
</dbReference>
<evidence type="ECO:0000313" key="2">
    <source>
        <dbReference type="Proteomes" id="UP001474421"/>
    </source>
</evidence>
<evidence type="ECO:0000313" key="1">
    <source>
        <dbReference type="EMBL" id="KAK9392801.1"/>
    </source>
</evidence>
<reference evidence="1 2" key="1">
    <citation type="journal article" date="2024" name="Proc. Natl. Acad. Sci. U.S.A.">
        <title>The genetic regulatory architecture and epigenomic basis for age-related changes in rattlesnake venom.</title>
        <authorList>
            <person name="Hogan M.P."/>
            <person name="Holding M.L."/>
            <person name="Nystrom G.S."/>
            <person name="Colston T.J."/>
            <person name="Bartlett D.A."/>
            <person name="Mason A.J."/>
            <person name="Ellsworth S.A."/>
            <person name="Rautsaw R.M."/>
            <person name="Lawrence K.C."/>
            <person name="Strickland J.L."/>
            <person name="He B."/>
            <person name="Fraser P."/>
            <person name="Margres M.J."/>
            <person name="Gilbert D.M."/>
            <person name="Gibbs H.L."/>
            <person name="Parkinson C.L."/>
            <person name="Rokyta D.R."/>
        </authorList>
    </citation>
    <scope>NUCLEOTIDE SEQUENCE [LARGE SCALE GENOMIC DNA]</scope>
    <source>
        <strain evidence="1">DRR0105</strain>
    </source>
</reference>
<dbReference type="PANTHER" id="PTHR14014">
    <property type="entry name" value="TELOMERE REPEATS-BINDING BOUQUET FORMATION PROTEIN 1"/>
    <property type="match status" value="1"/>
</dbReference>
<dbReference type="InterPro" id="IPR042359">
    <property type="entry name" value="TERB1"/>
</dbReference>
<dbReference type="Proteomes" id="UP001474421">
    <property type="component" value="Unassembled WGS sequence"/>
</dbReference>
<dbReference type="PANTHER" id="PTHR14014:SF0">
    <property type="entry name" value="TELOMERE REPEATS-BINDING BOUQUET FORMATION PROTEIN 1"/>
    <property type="match status" value="1"/>
</dbReference>
<name>A0AAW1ATN3_CROAD</name>
<protein>
    <submittedName>
        <fullName evidence="1">Ccdc79: Coiled-coil domain-containing protein 79</fullName>
    </submittedName>
</protein>
<sequence>MQKIQHSGCRIGRLSLNSRNFSKTLQSCQYLCEQHKIILESEMEYKRKLRRSIMANKNTSAYHNGNHDDQRFSYKRNSTTVKELANFQYDAYSKNQTMKQNYSLQDQELSENHPFEEANTETLSNRSATTLKKRRIRKDFTSEEISYLLEGVRKMGHHWNSILWAYPFQKGRTNVDLAKKYSKLQVFLFYSCFLPGVRVQRP</sequence>
<dbReference type="InterPro" id="IPR009057">
    <property type="entry name" value="Homeodomain-like_sf"/>
</dbReference>
<dbReference type="GO" id="GO:0070197">
    <property type="term" value="P:meiotic attachment of telomere to nuclear envelope"/>
    <property type="evidence" value="ECO:0007669"/>
    <property type="project" value="InterPro"/>
</dbReference>
<dbReference type="GO" id="GO:0007129">
    <property type="term" value="P:homologous chromosome pairing at meiosis"/>
    <property type="evidence" value="ECO:0007669"/>
    <property type="project" value="TreeGrafter"/>
</dbReference>
<keyword evidence="2" id="KW-1185">Reference proteome</keyword>
<dbReference type="EMBL" id="JAOTOJ010000015">
    <property type="protein sequence ID" value="KAK9392801.1"/>
    <property type="molecule type" value="Genomic_DNA"/>
</dbReference>
<organism evidence="1 2">
    <name type="scientific">Crotalus adamanteus</name>
    <name type="common">Eastern diamondback rattlesnake</name>
    <dbReference type="NCBI Taxonomy" id="8729"/>
    <lineage>
        <taxon>Eukaryota</taxon>
        <taxon>Metazoa</taxon>
        <taxon>Chordata</taxon>
        <taxon>Craniata</taxon>
        <taxon>Vertebrata</taxon>
        <taxon>Euteleostomi</taxon>
        <taxon>Lepidosauria</taxon>
        <taxon>Squamata</taxon>
        <taxon>Bifurcata</taxon>
        <taxon>Unidentata</taxon>
        <taxon>Episquamata</taxon>
        <taxon>Toxicofera</taxon>
        <taxon>Serpentes</taxon>
        <taxon>Colubroidea</taxon>
        <taxon>Viperidae</taxon>
        <taxon>Crotalinae</taxon>
        <taxon>Crotalus</taxon>
    </lineage>
</organism>
<dbReference type="Gene3D" id="1.10.10.60">
    <property type="entry name" value="Homeodomain-like"/>
    <property type="match status" value="1"/>
</dbReference>
<gene>
    <name evidence="1" type="ORF">NXF25_016890</name>
</gene>
<accession>A0AAW1ATN3</accession>
<comment type="caution">
    <text evidence="1">The sequence shown here is derived from an EMBL/GenBank/DDBJ whole genome shotgun (WGS) entry which is preliminary data.</text>
</comment>
<proteinExistence type="predicted"/>